<dbReference type="PANTHER" id="PTHR21325:SF32">
    <property type="entry name" value="LIPASE_GDSL DOMAIN-CONTAINING PROTEIN"/>
    <property type="match status" value="1"/>
</dbReference>
<dbReference type="InterPro" id="IPR036514">
    <property type="entry name" value="SGNH_hydro_sf"/>
</dbReference>
<evidence type="ECO:0000313" key="3">
    <source>
        <dbReference type="Proteomes" id="UP000887566"/>
    </source>
</evidence>
<name>A0A914X802_9BILA</name>
<dbReference type="Proteomes" id="UP000887566">
    <property type="component" value="Unplaced"/>
</dbReference>
<feature type="compositionally biased region" description="Basic and acidic residues" evidence="1">
    <location>
        <begin position="72"/>
        <end position="94"/>
    </location>
</feature>
<keyword evidence="2" id="KW-0472">Membrane</keyword>
<keyword evidence="2" id="KW-1133">Transmembrane helix</keyword>
<evidence type="ECO:0000256" key="2">
    <source>
        <dbReference type="SAM" id="Phobius"/>
    </source>
</evidence>
<evidence type="ECO:0000256" key="1">
    <source>
        <dbReference type="SAM" id="MobiDB-lite"/>
    </source>
</evidence>
<dbReference type="InterPro" id="IPR035547">
    <property type="entry name" value="Phospholipase_B"/>
</dbReference>
<dbReference type="SUPFAM" id="SSF52266">
    <property type="entry name" value="SGNH hydrolase"/>
    <property type="match status" value="1"/>
</dbReference>
<feature type="transmembrane region" description="Helical" evidence="2">
    <location>
        <begin position="452"/>
        <end position="476"/>
    </location>
</feature>
<evidence type="ECO:0000313" key="4">
    <source>
        <dbReference type="WBParaSite" id="PSAMB.scaffold6771size8819.g29064.t1"/>
    </source>
</evidence>
<dbReference type="WBParaSite" id="PSAMB.scaffold6771size8819.g29064.t1">
    <property type="protein sequence ID" value="PSAMB.scaffold6771size8819.g29064.t1"/>
    <property type="gene ID" value="PSAMB.scaffold6771size8819.g29064"/>
</dbReference>
<dbReference type="Pfam" id="PF00657">
    <property type="entry name" value="Lipase_GDSL"/>
    <property type="match status" value="1"/>
</dbReference>
<dbReference type="GO" id="GO:0004620">
    <property type="term" value="F:phospholipase activity"/>
    <property type="evidence" value="ECO:0007669"/>
    <property type="project" value="InterPro"/>
</dbReference>
<dbReference type="PANTHER" id="PTHR21325">
    <property type="entry name" value="PHOSPHOLIPASE B, PLB1"/>
    <property type="match status" value="1"/>
</dbReference>
<organism evidence="3 4">
    <name type="scientific">Plectus sambesii</name>
    <dbReference type="NCBI Taxonomy" id="2011161"/>
    <lineage>
        <taxon>Eukaryota</taxon>
        <taxon>Metazoa</taxon>
        <taxon>Ecdysozoa</taxon>
        <taxon>Nematoda</taxon>
        <taxon>Chromadorea</taxon>
        <taxon>Plectida</taxon>
        <taxon>Plectina</taxon>
        <taxon>Plectoidea</taxon>
        <taxon>Plectidae</taxon>
        <taxon>Plectus</taxon>
    </lineage>
</organism>
<dbReference type="AlphaFoldDB" id="A0A914X802"/>
<keyword evidence="3" id="KW-1185">Reference proteome</keyword>
<dbReference type="InterPro" id="IPR038885">
    <property type="entry name" value="PLB1"/>
</dbReference>
<protein>
    <submittedName>
        <fullName evidence="4">Lipase_GDSL domain-containing protein</fullName>
    </submittedName>
</protein>
<proteinExistence type="predicted"/>
<feature type="region of interest" description="Disordered" evidence="1">
    <location>
        <begin position="56"/>
        <end position="94"/>
    </location>
</feature>
<dbReference type="CDD" id="cd01824">
    <property type="entry name" value="Phospholipase_B_like"/>
    <property type="match status" value="1"/>
</dbReference>
<dbReference type="Gene3D" id="3.40.50.1110">
    <property type="entry name" value="SGNH hydrolase"/>
    <property type="match status" value="1"/>
</dbReference>
<reference evidence="4" key="1">
    <citation type="submission" date="2022-11" db="UniProtKB">
        <authorList>
            <consortium name="WormBaseParasite"/>
        </authorList>
    </citation>
    <scope>IDENTIFICATION</scope>
</reference>
<accession>A0A914X802</accession>
<dbReference type="GO" id="GO:0006644">
    <property type="term" value="P:phospholipid metabolic process"/>
    <property type="evidence" value="ECO:0007669"/>
    <property type="project" value="TreeGrafter"/>
</dbReference>
<sequence>MARDNFIILSKIAIVFIISFLIPLSFSNTIDDTSKRNSTFNEASLSTTANNSSVIDAANKEDSSANKNSTGKSEEALSKEASESKEKTASEEKPKEIIVDTEEIEAAALFENHKAFACANSKIEFVTGTSAYDIYPGDIGIIAALGDSYSTGYGLWDSLPLEYRGATFSHGGDATLDDLITMPNILKEFNSNLTGASHGMGNSSELPAYQLNIAKTGAKTADLPAQAEELVNRLLHSQAIDFKEQWVMVVITIGSEEMCTTCQIPNSDDIKSTLDFLRENIPKAFVVIIGPVNYWSHFLKMTSNLRGRCPCFKKLTEAQIESLNKEWRKVCADLEQEYNTESSTFGVVAVPVISMPSDTSTDLLLTKSVHLSLKGHKYATKFLWNRLMTGRSYNVSSSPYKDALLCPYLDCPYFRTTLNGRNCQTLKYSEVTTTLPPETTTRSGRRRQTKMSLYITAGAVVALSFFTVFIVGTVLYRMMHHEDSRMGA</sequence>
<dbReference type="InterPro" id="IPR001087">
    <property type="entry name" value="GDSL"/>
</dbReference>
<feature type="transmembrane region" description="Helical" evidence="2">
    <location>
        <begin position="6"/>
        <end position="26"/>
    </location>
</feature>
<keyword evidence="2" id="KW-0812">Transmembrane</keyword>